<dbReference type="AlphaFoldDB" id="A0A1Z4NAK5"/>
<keyword evidence="1" id="KW-0472">Membrane</keyword>
<evidence type="ECO:0000256" key="1">
    <source>
        <dbReference type="SAM" id="Phobius"/>
    </source>
</evidence>
<dbReference type="KEGG" id="ttq:NIES37_67540"/>
<organism evidence="2 3">
    <name type="scientific">Tolypothrix tenuis PCC 7101</name>
    <dbReference type="NCBI Taxonomy" id="231146"/>
    <lineage>
        <taxon>Bacteria</taxon>
        <taxon>Bacillati</taxon>
        <taxon>Cyanobacteriota</taxon>
        <taxon>Cyanophyceae</taxon>
        <taxon>Nostocales</taxon>
        <taxon>Tolypothrichaceae</taxon>
        <taxon>Tolypothrix</taxon>
    </lineage>
</organism>
<sequence>MSFILISIVGITVISILLWLLASNYRTQRALRWWHSRQLARMRQEGEAIRNEVLQNTFVLRRHLESPLPTSSESQHKLNTHYLENIEKFHYSLKELSDYLYPAYVDESLPLAIRHMLDTWNKRFPSLNIQYELPNEWREESRDRSQVILIALEELLNYCVSNTSTNFSLFVSLTLQGNLNELMIKFTDLDVSKSTLTAATTDDLLHLCRALKFWLSGKCSRYRQNQTEIWYLRW</sequence>
<dbReference type="Proteomes" id="UP000218785">
    <property type="component" value="Chromosome"/>
</dbReference>
<reference evidence="2 3" key="1">
    <citation type="submission" date="2017-06" db="EMBL/GenBank/DDBJ databases">
        <title>Genome sequencing of cyanobaciteial culture collection at National Institute for Environmental Studies (NIES).</title>
        <authorList>
            <person name="Hirose Y."/>
            <person name="Shimura Y."/>
            <person name="Fujisawa T."/>
            <person name="Nakamura Y."/>
            <person name="Kawachi M."/>
        </authorList>
    </citation>
    <scope>NUCLEOTIDE SEQUENCE [LARGE SCALE GENOMIC DNA]</scope>
    <source>
        <strain evidence="2 3">NIES-37</strain>
    </source>
</reference>
<keyword evidence="3" id="KW-1185">Reference proteome</keyword>
<feature type="transmembrane region" description="Helical" evidence="1">
    <location>
        <begin position="6"/>
        <end position="22"/>
    </location>
</feature>
<proteinExistence type="predicted"/>
<protein>
    <submittedName>
        <fullName evidence="2">Uncharacterized protein</fullName>
    </submittedName>
</protein>
<dbReference type="EMBL" id="AP018248">
    <property type="protein sequence ID" value="BAZ02741.1"/>
    <property type="molecule type" value="Genomic_DNA"/>
</dbReference>
<dbReference type="RefSeq" id="WP_339382102.1">
    <property type="nucleotide sequence ID" value="NZ_CAWNJS010000001.1"/>
</dbReference>
<evidence type="ECO:0000313" key="3">
    <source>
        <dbReference type="Proteomes" id="UP000218785"/>
    </source>
</evidence>
<evidence type="ECO:0000313" key="2">
    <source>
        <dbReference type="EMBL" id="BAZ02741.1"/>
    </source>
</evidence>
<gene>
    <name evidence="2" type="ORF">NIES37_67540</name>
</gene>
<accession>A0A1Z4NAK5</accession>
<name>A0A1Z4NAK5_9CYAN</name>
<keyword evidence="1" id="KW-0812">Transmembrane</keyword>
<keyword evidence="1" id="KW-1133">Transmembrane helix</keyword>